<evidence type="ECO:0000313" key="2">
    <source>
        <dbReference type="Proteomes" id="UP000325313"/>
    </source>
</evidence>
<protein>
    <submittedName>
        <fullName evidence="1">Uncharacterized protein</fullName>
    </submittedName>
</protein>
<dbReference type="Proteomes" id="UP000325313">
    <property type="component" value="Unassembled WGS sequence"/>
</dbReference>
<dbReference type="AlphaFoldDB" id="A0A5B0SHF5"/>
<gene>
    <name evidence="1" type="ORF">PGTUg99_016441</name>
</gene>
<evidence type="ECO:0000313" key="1">
    <source>
        <dbReference type="EMBL" id="KAA1137458.1"/>
    </source>
</evidence>
<comment type="caution">
    <text evidence="1">The sequence shown here is derived from an EMBL/GenBank/DDBJ whole genome shotgun (WGS) entry which is preliminary data.</text>
</comment>
<name>A0A5B0SHF5_PUCGR</name>
<sequence>MPSIPSELVAIREGAGIPPDELLEVSFAEGIPSMGLIHTSSSGGRALPKVWLGIKTSSPGRGKLDWYPGSPNKLTRVST</sequence>
<dbReference type="EMBL" id="VDEP01000008">
    <property type="protein sequence ID" value="KAA1137458.1"/>
    <property type="molecule type" value="Genomic_DNA"/>
</dbReference>
<organism evidence="1 2">
    <name type="scientific">Puccinia graminis f. sp. tritici</name>
    <dbReference type="NCBI Taxonomy" id="56615"/>
    <lineage>
        <taxon>Eukaryota</taxon>
        <taxon>Fungi</taxon>
        <taxon>Dikarya</taxon>
        <taxon>Basidiomycota</taxon>
        <taxon>Pucciniomycotina</taxon>
        <taxon>Pucciniomycetes</taxon>
        <taxon>Pucciniales</taxon>
        <taxon>Pucciniaceae</taxon>
        <taxon>Puccinia</taxon>
    </lineage>
</organism>
<accession>A0A5B0SHF5</accession>
<reference evidence="1 2" key="1">
    <citation type="submission" date="2019-05" db="EMBL/GenBank/DDBJ databases">
        <title>Emergence of the Ug99 lineage of the wheat stem rust pathogen through somatic hybridization.</title>
        <authorList>
            <person name="Li F."/>
            <person name="Upadhyaya N.M."/>
            <person name="Sperschneider J."/>
            <person name="Matny O."/>
            <person name="Nguyen-Phuc H."/>
            <person name="Mago R."/>
            <person name="Raley C."/>
            <person name="Miller M.E."/>
            <person name="Silverstein K.A.T."/>
            <person name="Henningsen E."/>
            <person name="Hirsch C.D."/>
            <person name="Visser B."/>
            <person name="Pretorius Z.A."/>
            <person name="Steffenson B.J."/>
            <person name="Schwessinger B."/>
            <person name="Dodds P.N."/>
            <person name="Figueroa M."/>
        </authorList>
    </citation>
    <scope>NUCLEOTIDE SEQUENCE [LARGE SCALE GENOMIC DNA]</scope>
    <source>
        <strain evidence="1 2">Ug99</strain>
    </source>
</reference>
<proteinExistence type="predicted"/>